<dbReference type="EMBL" id="AP019376">
    <property type="protein sequence ID" value="BBH88053.1"/>
    <property type="molecule type" value="Genomic_DNA"/>
</dbReference>
<reference evidence="2" key="1">
    <citation type="submission" date="2018-12" db="EMBL/GenBank/DDBJ databases">
        <title>Novel natural products biosynthetic potential of the class Ktedonobacteria.</title>
        <authorList>
            <person name="Zheng Y."/>
            <person name="Saitou A."/>
            <person name="Wang C.M."/>
            <person name="Toyoda A."/>
            <person name="Minakuchi Y."/>
            <person name="Sekiguchi Y."/>
            <person name="Ueda K."/>
            <person name="Takano H."/>
            <person name="Sakai Y."/>
            <person name="Yokota A."/>
            <person name="Yabe S."/>
        </authorList>
    </citation>
    <scope>NUCLEOTIDE SEQUENCE</scope>
    <source>
        <strain evidence="2">COM3</strain>
    </source>
</reference>
<dbReference type="InterPro" id="IPR051397">
    <property type="entry name" value="Zn-ADH-like_protein"/>
</dbReference>
<dbReference type="SUPFAM" id="SSF51735">
    <property type="entry name" value="NAD(P)-binding Rossmann-fold domains"/>
    <property type="match status" value="1"/>
</dbReference>
<dbReference type="SUPFAM" id="SSF50129">
    <property type="entry name" value="GroES-like"/>
    <property type="match status" value="1"/>
</dbReference>
<dbReference type="InterPro" id="IPR013149">
    <property type="entry name" value="ADH-like_C"/>
</dbReference>
<sequence>MKAAVLHTPGNPPRFEEFPEPTRRQDEVLVQVKAAALTNLSKMRANSAPRFPVVCGANGVGLLEDGTRVYCGGCRLPYGMMAERAVVPRSGCIPVPDEVDDLTAAALPNAAMASWLALVFRAQFQPGDSVFILGATGVSGKLAIQVARHLGARRVVAAGRNEVILSTLADLGADAVISLNQSDQALTEAFVSEADHHSFDIILDFLWGHPAEVLMRALTRPEFQGKASRIRFVSIGEMAGSTVSVPAAVLRSSGVEISGSGEGSIARQAIFETFPQMFALAAQGKLRMDIDPVPLAEVENAWQRQDTPGRRLVFLP</sequence>
<proteinExistence type="predicted"/>
<dbReference type="SMART" id="SM00829">
    <property type="entry name" value="PKS_ER"/>
    <property type="match status" value="1"/>
</dbReference>
<dbReference type="InterPro" id="IPR020843">
    <property type="entry name" value="ER"/>
</dbReference>
<dbReference type="Gene3D" id="3.90.180.10">
    <property type="entry name" value="Medium-chain alcohol dehydrogenases, catalytic domain"/>
    <property type="match status" value="1"/>
</dbReference>
<accession>A0A455SHV4</accession>
<evidence type="ECO:0000259" key="1">
    <source>
        <dbReference type="SMART" id="SM00829"/>
    </source>
</evidence>
<dbReference type="InterPro" id="IPR036291">
    <property type="entry name" value="NAD(P)-bd_dom_sf"/>
</dbReference>
<dbReference type="PANTHER" id="PTHR43677:SF11">
    <property type="entry name" value="ZINC-CONTAINING ALCOHOL DEHYDROGENASE"/>
    <property type="match status" value="1"/>
</dbReference>
<gene>
    <name evidence="2" type="ORF">KTC_28040</name>
</gene>
<organism evidence="2">
    <name type="scientific">Thermosporothrix sp. COM3</name>
    <dbReference type="NCBI Taxonomy" id="2490863"/>
    <lineage>
        <taxon>Bacteria</taxon>
        <taxon>Bacillati</taxon>
        <taxon>Chloroflexota</taxon>
        <taxon>Ktedonobacteria</taxon>
        <taxon>Ktedonobacterales</taxon>
        <taxon>Thermosporotrichaceae</taxon>
        <taxon>Thermosporothrix</taxon>
    </lineage>
</organism>
<dbReference type="PANTHER" id="PTHR43677">
    <property type="entry name" value="SHORT-CHAIN DEHYDROGENASE/REDUCTASE"/>
    <property type="match status" value="1"/>
</dbReference>
<dbReference type="AlphaFoldDB" id="A0A455SHV4"/>
<protein>
    <submittedName>
        <fullName evidence="2">Zinc-binding dehydrogenase</fullName>
    </submittedName>
</protein>
<feature type="domain" description="Enoyl reductase (ER)" evidence="1">
    <location>
        <begin position="10"/>
        <end position="314"/>
    </location>
</feature>
<dbReference type="Pfam" id="PF00107">
    <property type="entry name" value="ADH_zinc_N"/>
    <property type="match status" value="1"/>
</dbReference>
<dbReference type="GO" id="GO:0016491">
    <property type="term" value="F:oxidoreductase activity"/>
    <property type="evidence" value="ECO:0007669"/>
    <property type="project" value="InterPro"/>
</dbReference>
<evidence type="ECO:0000313" key="2">
    <source>
        <dbReference type="EMBL" id="BBH88053.1"/>
    </source>
</evidence>
<name>A0A455SHV4_9CHLR</name>
<dbReference type="InterPro" id="IPR011032">
    <property type="entry name" value="GroES-like_sf"/>
</dbReference>